<reference evidence="5 6" key="1">
    <citation type="submission" date="2014-06" db="EMBL/GenBank/DDBJ databases">
        <authorList>
            <person name="Ngugi D.K."/>
            <person name="Blom J."/>
            <person name="Alam I."/>
            <person name="Rashid M."/>
            <person name="Baalawi W."/>
            <person name="Zhang G."/>
            <person name="Hikmawan T."/>
            <person name="Guan Y."/>
            <person name="Antunes A."/>
            <person name="Siam R."/>
            <person name="El-Dorry H."/>
            <person name="Bajic V."/>
            <person name="Stingl U."/>
        </authorList>
    </citation>
    <scope>NUCLEOTIDE SEQUENCE [LARGE SCALE GENOMIC DNA]</scope>
    <source>
        <strain evidence="5">SCGC AAA799-B03</strain>
    </source>
</reference>
<dbReference type="EMBL" id="JOTA01000020">
    <property type="protein sequence ID" value="KFM21471.1"/>
    <property type="molecule type" value="Genomic_DNA"/>
</dbReference>
<dbReference type="PROSITE" id="PS51898">
    <property type="entry name" value="TYR_RECOMBINASE"/>
    <property type="match status" value="1"/>
</dbReference>
<dbReference type="Pfam" id="PF00589">
    <property type="entry name" value="Phage_integrase"/>
    <property type="match status" value="1"/>
</dbReference>
<proteinExistence type="predicted"/>
<dbReference type="SUPFAM" id="SSF56349">
    <property type="entry name" value="DNA breaking-rejoining enzymes"/>
    <property type="match status" value="1"/>
</dbReference>
<keyword evidence="1" id="KW-0229">DNA integration</keyword>
<evidence type="ECO:0000256" key="2">
    <source>
        <dbReference type="ARBA" id="ARBA00023125"/>
    </source>
</evidence>
<protein>
    <submittedName>
        <fullName evidence="5">Integrase family protein</fullName>
    </submittedName>
</protein>
<sequence length="433" mass="49902">MRDLNHPKVDQNSREFQVWLSTIHTKWTKISYVSGLERFILWSKNNKKPYIITGYADLADISKSRIDRILEDYMLHLNGIITANSVRSAIAGIKSFLEYHEVDYSKSKLKKHTPKTTKSVGNQSYSTEDIQKMLSVTLSSPEDTARKNALILTLCSSGIRAGAIEELKVGHISSIQDCNMVIVYKDQNEEYVTFMSPEARSAFEKYLEIRKSKGEEITADSWAFINTRSNSSRFKNYTKFKPLDSITVLRLISIVIEKTNIQRKKVTSTRFNIQTVHGFRKFFNTKLNHAKVHPNDIEKLMGHQNGLKGLYYTPQSKDLFESYKQGLSSLLVSQMDREIAKTKHLQDELVKTETESHQKVEVLSQKLNDALSRISELESEIQIRQKVQQVRDVIVPKSKREKELETIICNLKMKLESKQTSQITLTHDEAYLQ</sequence>
<feature type="domain" description="Tyr recombinase" evidence="4">
    <location>
        <begin position="120"/>
        <end position="324"/>
    </location>
</feature>
<keyword evidence="6" id="KW-1185">Reference proteome</keyword>
<dbReference type="InterPro" id="IPR011010">
    <property type="entry name" value="DNA_brk_join_enz"/>
</dbReference>
<keyword evidence="2" id="KW-0238">DNA-binding</keyword>
<dbReference type="InterPro" id="IPR050090">
    <property type="entry name" value="Tyrosine_recombinase_XerCD"/>
</dbReference>
<dbReference type="GO" id="GO:0015074">
    <property type="term" value="P:DNA integration"/>
    <property type="evidence" value="ECO:0007669"/>
    <property type="project" value="UniProtKB-KW"/>
</dbReference>
<dbReference type="AlphaFoldDB" id="A0A087S6W7"/>
<dbReference type="InterPro" id="IPR013762">
    <property type="entry name" value="Integrase-like_cat_sf"/>
</dbReference>
<dbReference type="CDD" id="cd00397">
    <property type="entry name" value="DNA_BRE_C"/>
    <property type="match status" value="1"/>
</dbReference>
<comment type="caution">
    <text evidence="5">The sequence shown here is derived from an EMBL/GenBank/DDBJ whole genome shotgun (WGS) entry which is preliminary data.</text>
</comment>
<dbReference type="Proteomes" id="UP000029384">
    <property type="component" value="Unassembled WGS sequence"/>
</dbReference>
<keyword evidence="3" id="KW-0233">DNA recombination</keyword>
<accession>A0A087S6W7</accession>
<gene>
    <name evidence="5" type="ORF">AAA799B03_00970</name>
</gene>
<name>A0A087S6W7_9ARCH</name>
<dbReference type="Gene3D" id="1.10.443.10">
    <property type="entry name" value="Intergrase catalytic core"/>
    <property type="match status" value="1"/>
</dbReference>
<dbReference type="PANTHER" id="PTHR30349">
    <property type="entry name" value="PHAGE INTEGRASE-RELATED"/>
    <property type="match status" value="1"/>
</dbReference>
<dbReference type="GO" id="GO:0003677">
    <property type="term" value="F:DNA binding"/>
    <property type="evidence" value="ECO:0007669"/>
    <property type="project" value="UniProtKB-KW"/>
</dbReference>
<evidence type="ECO:0000313" key="5">
    <source>
        <dbReference type="EMBL" id="KFM21471.1"/>
    </source>
</evidence>
<dbReference type="GO" id="GO:0006310">
    <property type="term" value="P:DNA recombination"/>
    <property type="evidence" value="ECO:0007669"/>
    <property type="project" value="UniProtKB-KW"/>
</dbReference>
<organism evidence="5 6">
    <name type="scientific">Marine Group I thaumarchaeote SCGC AAA799-B03</name>
    <dbReference type="NCBI Taxonomy" id="1502289"/>
    <lineage>
        <taxon>Archaea</taxon>
        <taxon>Nitrososphaerota</taxon>
        <taxon>Marine Group I</taxon>
    </lineage>
</organism>
<dbReference type="InterPro" id="IPR002104">
    <property type="entry name" value="Integrase_catalytic"/>
</dbReference>
<evidence type="ECO:0000256" key="1">
    <source>
        <dbReference type="ARBA" id="ARBA00022908"/>
    </source>
</evidence>
<evidence type="ECO:0000259" key="4">
    <source>
        <dbReference type="PROSITE" id="PS51898"/>
    </source>
</evidence>
<evidence type="ECO:0000313" key="6">
    <source>
        <dbReference type="Proteomes" id="UP000029384"/>
    </source>
</evidence>
<evidence type="ECO:0000256" key="3">
    <source>
        <dbReference type="ARBA" id="ARBA00023172"/>
    </source>
</evidence>
<dbReference type="PANTHER" id="PTHR30349:SF41">
    <property type="entry name" value="INTEGRASE_RECOMBINASE PROTEIN MJ0367-RELATED"/>
    <property type="match status" value="1"/>
</dbReference>